<reference evidence="2" key="1">
    <citation type="submission" date="2011-05" db="EMBL/GenBank/DDBJ databases">
        <authorList>
            <person name="Richards S.R."/>
            <person name="Qu J."/>
            <person name="Jiang H."/>
            <person name="Jhangiani S.N."/>
            <person name="Agravi P."/>
            <person name="Goodspeed R."/>
            <person name="Gross S."/>
            <person name="Mandapat C."/>
            <person name="Jackson L."/>
            <person name="Mathew T."/>
            <person name="Pu L."/>
            <person name="Thornton R."/>
            <person name="Saada N."/>
            <person name="Wilczek-Boney K.B."/>
            <person name="Lee S."/>
            <person name="Kovar C."/>
            <person name="Wu Y."/>
            <person name="Scherer S.E."/>
            <person name="Worley K.C."/>
            <person name="Muzny D.M."/>
            <person name="Gibbs R."/>
        </authorList>
    </citation>
    <scope>NUCLEOTIDE SEQUENCE</scope>
    <source>
        <strain evidence="2">Brora</strain>
    </source>
</reference>
<proteinExistence type="predicted"/>
<protein>
    <submittedName>
        <fullName evidence="1">Uncharacterized protein</fullName>
    </submittedName>
</protein>
<organism evidence="1 2">
    <name type="scientific">Strigamia maritima</name>
    <name type="common">European centipede</name>
    <name type="synonym">Geophilus maritimus</name>
    <dbReference type="NCBI Taxonomy" id="126957"/>
    <lineage>
        <taxon>Eukaryota</taxon>
        <taxon>Metazoa</taxon>
        <taxon>Ecdysozoa</taxon>
        <taxon>Arthropoda</taxon>
        <taxon>Myriapoda</taxon>
        <taxon>Chilopoda</taxon>
        <taxon>Pleurostigmophora</taxon>
        <taxon>Geophilomorpha</taxon>
        <taxon>Linotaeniidae</taxon>
        <taxon>Strigamia</taxon>
    </lineage>
</organism>
<dbReference type="InterPro" id="IPR029152">
    <property type="entry name" value="LKAAEAR1"/>
</dbReference>
<dbReference type="Proteomes" id="UP000014500">
    <property type="component" value="Unassembled WGS sequence"/>
</dbReference>
<dbReference type="PhylomeDB" id="T1J2D4"/>
<dbReference type="EnsemblMetazoa" id="SMAR007721-RA">
    <property type="protein sequence ID" value="SMAR007721-PA"/>
    <property type="gene ID" value="SMAR007721"/>
</dbReference>
<keyword evidence="2" id="KW-1185">Reference proteome</keyword>
<name>T1J2D4_STRMM</name>
<evidence type="ECO:0000313" key="1">
    <source>
        <dbReference type="EnsemblMetazoa" id="SMAR007721-PA"/>
    </source>
</evidence>
<accession>T1J2D4</accession>
<dbReference type="HOGENOM" id="CLU_1621120_0_0_1"/>
<evidence type="ECO:0000313" key="2">
    <source>
        <dbReference type="Proteomes" id="UP000014500"/>
    </source>
</evidence>
<reference evidence="1" key="2">
    <citation type="submission" date="2015-02" db="UniProtKB">
        <authorList>
            <consortium name="EnsemblMetazoa"/>
        </authorList>
    </citation>
    <scope>IDENTIFICATION</scope>
</reference>
<dbReference type="AlphaFoldDB" id="T1J2D4"/>
<dbReference type="Pfam" id="PF15478">
    <property type="entry name" value="LKAAEAR"/>
    <property type="match status" value="1"/>
</dbReference>
<dbReference type="EMBL" id="JH431800">
    <property type="status" value="NOT_ANNOTATED_CDS"/>
    <property type="molecule type" value="Genomic_DNA"/>
</dbReference>
<sequence length="164" mass="19443">MRKKLQTEAGRRIEALIRSRQTNWAEPPSELTGTMRKLNQRVHQWNQNKIKLVRKSIAKTAISRNTEFPADLFSEMFGELRAAESRKRMSELKLDIKNLRDTRCKYLINLQANAITSIRLKRFLYATPGEYVKPISRLFTKSEKQRVEEILHCDFEMLFGRQNW</sequence>